<evidence type="ECO:0000256" key="1">
    <source>
        <dbReference type="ARBA" id="ARBA00004651"/>
    </source>
</evidence>
<feature type="transmembrane region" description="Helical" evidence="7">
    <location>
        <begin position="324"/>
        <end position="346"/>
    </location>
</feature>
<organism evidence="9 10">
    <name type="scientific">Lachnospira eligens (strain ATCC 27750 / DSM 3376 / VPI C15-48 / C15-B4)</name>
    <name type="common">Eubacterium eligens</name>
    <dbReference type="NCBI Taxonomy" id="515620"/>
    <lineage>
        <taxon>Bacteria</taxon>
        <taxon>Bacillati</taxon>
        <taxon>Bacillota</taxon>
        <taxon>Clostridia</taxon>
        <taxon>Lachnospirales</taxon>
        <taxon>Lachnospiraceae</taxon>
        <taxon>Lachnospira</taxon>
    </lineage>
</organism>
<evidence type="ECO:0000256" key="5">
    <source>
        <dbReference type="ARBA" id="ARBA00022989"/>
    </source>
</evidence>
<dbReference type="HOGENOM" id="CLU_047714_0_1_9"/>
<dbReference type="Proteomes" id="UP000001476">
    <property type="component" value="Chromosome"/>
</dbReference>
<dbReference type="RefSeq" id="WP_012738408.1">
    <property type="nucleotide sequence ID" value="NC_012778.1"/>
</dbReference>
<dbReference type="eggNOG" id="COG1835">
    <property type="taxonomic scope" value="Bacteria"/>
</dbReference>
<accession>C4Z1Y0</accession>
<dbReference type="KEGG" id="eel:EUBELI_00134"/>
<evidence type="ECO:0000313" key="9">
    <source>
        <dbReference type="EMBL" id="ACR71170.1"/>
    </source>
</evidence>
<feature type="transmembrane region" description="Helical" evidence="7">
    <location>
        <begin position="135"/>
        <end position="155"/>
    </location>
</feature>
<comment type="subcellular location">
    <subcellularLocation>
        <location evidence="1">Cell membrane</location>
        <topology evidence="1">Multi-pass membrane protein</topology>
    </subcellularLocation>
</comment>
<evidence type="ECO:0000259" key="8">
    <source>
        <dbReference type="Pfam" id="PF01757"/>
    </source>
</evidence>
<dbReference type="GO" id="GO:0016413">
    <property type="term" value="F:O-acetyltransferase activity"/>
    <property type="evidence" value="ECO:0007669"/>
    <property type="project" value="TreeGrafter"/>
</dbReference>
<keyword evidence="3" id="KW-1003">Cell membrane</keyword>
<evidence type="ECO:0000256" key="2">
    <source>
        <dbReference type="ARBA" id="ARBA00007400"/>
    </source>
</evidence>
<dbReference type="GO" id="GO:0009246">
    <property type="term" value="P:enterobacterial common antigen biosynthetic process"/>
    <property type="evidence" value="ECO:0007669"/>
    <property type="project" value="TreeGrafter"/>
</dbReference>
<feature type="transmembrane region" description="Helical" evidence="7">
    <location>
        <begin position="12"/>
        <end position="30"/>
    </location>
</feature>
<gene>
    <name evidence="9" type="ordered locus">EUBELI_00134</name>
</gene>
<reference evidence="9 10" key="1">
    <citation type="journal article" date="2009" name="Proc. Natl. Acad. Sci. U.S.A.">
        <title>Characterizing a model human gut microbiota composed of members of its two dominant bacterial phyla.</title>
        <authorList>
            <person name="Mahowald M.A."/>
            <person name="Rey F.E."/>
            <person name="Seedorf H."/>
            <person name="Turnbaugh P.J."/>
            <person name="Fulton R.S."/>
            <person name="Wollam A."/>
            <person name="Shah N."/>
            <person name="Wang C."/>
            <person name="Magrini V."/>
            <person name="Wilson R.K."/>
            <person name="Cantarel B.L."/>
            <person name="Coutinho P.M."/>
            <person name="Henrissat B."/>
            <person name="Crock L.W."/>
            <person name="Russell A."/>
            <person name="Verberkmoes N.C."/>
            <person name="Hettich R.L."/>
            <person name="Gordon J.I."/>
        </authorList>
    </citation>
    <scope>NUCLEOTIDE SEQUENCE [LARGE SCALE GENOMIC DNA]</scope>
    <source>
        <strain evidence="10">ATCC 27750 / DSM 3376 / VPI C15-48 / C15-B4</strain>
    </source>
</reference>
<keyword evidence="6 7" id="KW-0472">Membrane</keyword>
<evidence type="ECO:0000256" key="3">
    <source>
        <dbReference type="ARBA" id="ARBA00022475"/>
    </source>
</evidence>
<dbReference type="STRING" id="515620.EUBELI_00134"/>
<comment type="similarity">
    <text evidence="2">Belongs to the acyltransferase 3 family.</text>
</comment>
<keyword evidence="10" id="KW-1185">Reference proteome</keyword>
<sequence length="360" mass="42051">MTNNRIIKLDIARTFAIICVVLCHCSQMVYTQQSVLIKDLGFMSRVFFMATFTIGRLGVPIFLYLSGVLLLEKSIEKDEDIFRFYKNNLLPLLIVNEVWIVIYNVYNIFVLKGTFLVTNFIKELLLLKNSDMLNMWYMPMIIGVYIGVPFLAKIVKSFSFKSFKPIMIVMFIFFFIVPALNVFSSIFGINQTFGSGMNVAYMGGTYGLYLLVGYYIYNRKCDRLKNWMLVVLSLISFFIILYVEVYSLYNAYGSIYYVWYDFPFLLICTGGLFVLFTRIKDEYVNKNIARLFTYISRISMGIYFVHSLIILAEIKYIGQMTGKLSLDVFLLMAITIITSVFIVWIFSKNRCLRKYMFMIK</sequence>
<dbReference type="GeneID" id="41354927"/>
<keyword evidence="4 7" id="KW-0812">Transmembrane</keyword>
<protein>
    <recommendedName>
        <fullName evidence="8">Acyltransferase 3 domain-containing protein</fullName>
    </recommendedName>
</protein>
<name>C4Z1Y0_LACE2</name>
<dbReference type="PANTHER" id="PTHR40074:SF2">
    <property type="entry name" value="O-ACETYLTRANSFERASE WECH"/>
    <property type="match status" value="1"/>
</dbReference>
<keyword evidence="5 7" id="KW-1133">Transmembrane helix</keyword>
<feature type="transmembrane region" description="Helical" evidence="7">
    <location>
        <begin position="229"/>
        <end position="249"/>
    </location>
</feature>
<dbReference type="PANTHER" id="PTHR40074">
    <property type="entry name" value="O-ACETYLTRANSFERASE WECH"/>
    <property type="match status" value="1"/>
</dbReference>
<dbReference type="AlphaFoldDB" id="C4Z1Y0"/>
<feature type="transmembrane region" description="Helical" evidence="7">
    <location>
        <begin position="291"/>
        <end position="312"/>
    </location>
</feature>
<feature type="transmembrane region" description="Helical" evidence="7">
    <location>
        <begin position="42"/>
        <end position="71"/>
    </location>
</feature>
<feature type="transmembrane region" description="Helical" evidence="7">
    <location>
        <begin position="255"/>
        <end position="279"/>
    </location>
</feature>
<feature type="domain" description="Acyltransferase 3" evidence="8">
    <location>
        <begin position="7"/>
        <end position="346"/>
    </location>
</feature>
<dbReference type="InterPro" id="IPR002656">
    <property type="entry name" value="Acyl_transf_3_dom"/>
</dbReference>
<feature type="transmembrane region" description="Helical" evidence="7">
    <location>
        <begin position="92"/>
        <end position="115"/>
    </location>
</feature>
<evidence type="ECO:0000256" key="6">
    <source>
        <dbReference type="ARBA" id="ARBA00023136"/>
    </source>
</evidence>
<evidence type="ECO:0000256" key="7">
    <source>
        <dbReference type="SAM" id="Phobius"/>
    </source>
</evidence>
<feature type="transmembrane region" description="Helical" evidence="7">
    <location>
        <begin position="199"/>
        <end position="217"/>
    </location>
</feature>
<dbReference type="EMBL" id="CP001104">
    <property type="protein sequence ID" value="ACR71170.1"/>
    <property type="molecule type" value="Genomic_DNA"/>
</dbReference>
<proteinExistence type="inferred from homology"/>
<dbReference type="Pfam" id="PF01757">
    <property type="entry name" value="Acyl_transf_3"/>
    <property type="match status" value="1"/>
</dbReference>
<evidence type="ECO:0000313" key="10">
    <source>
        <dbReference type="Proteomes" id="UP000001476"/>
    </source>
</evidence>
<feature type="transmembrane region" description="Helical" evidence="7">
    <location>
        <begin position="167"/>
        <end position="187"/>
    </location>
</feature>
<dbReference type="GO" id="GO:0005886">
    <property type="term" value="C:plasma membrane"/>
    <property type="evidence" value="ECO:0007669"/>
    <property type="project" value="UniProtKB-SubCell"/>
</dbReference>
<evidence type="ECO:0000256" key="4">
    <source>
        <dbReference type="ARBA" id="ARBA00022692"/>
    </source>
</evidence>